<name>A0A9X3B5Y9_9HYPH</name>
<dbReference type="RefSeq" id="WP_261514259.1">
    <property type="nucleotide sequence ID" value="NZ_JAODNV010000005.1"/>
</dbReference>
<keyword evidence="1" id="KW-1133">Transmembrane helix</keyword>
<comment type="caution">
    <text evidence="4">The sequence shown here is derived from an EMBL/GenBank/DDBJ whole genome shotgun (WGS) entry which is preliminary data.</text>
</comment>
<dbReference type="InterPro" id="IPR018705">
    <property type="entry name" value="DUF2134_membrane"/>
</dbReference>
<keyword evidence="1" id="KW-0812">Transmembrane</keyword>
<evidence type="ECO:0000313" key="4">
    <source>
        <dbReference type="EMBL" id="MCT8989482.1"/>
    </source>
</evidence>
<dbReference type="AlphaFoldDB" id="A0A9X3B5Y9"/>
<sequence>MAARCVICAQARRFASDRSGAVAIMAATLLSVVMVAAAFAVDQGSLYFERREAQALTDLAAITAAAHLQRAPDAALITFTDNHKRNVRLIRDKEPSRAPLETTDAHSELYVETGRYKADPDVSPEMRFTVGGTPPNAVRVTYRRKGTLYFGSAIMEPPTMTTAAVAATVEEAAISVGSRLASVEDGVLNALLGALLDADLSLRAADYRALINTDVDGLAFLDALAAELNLTAGTYEEVLASKASIGQILRALTASVGQSGGARVALQGLLGSKGGGTLRVPLSALLDLGRLGRLSVGQGQAAGLKTAVSVMELIGASVTVANRSRQVEVGTDLGIDGLLGVDVHLAVGEPPLNLPWLAAGEAGTIVRTSQIRLRLTVKVEGPGGVLGNIIQLPIYVEVGHAEAKLRQLACVSGQVSRVFVEALPGVFDIWITEVDPAEFRRFGSKPTLHPGKLVDLPLRFPLPGLSITGFAHVGSGNLWPSSLTFTPKDIADGVVKSVSTQQLVQPLVHSLLSDLELNIALKLGGLGLGLDLPSLPLLKDQVQKILNGVAEPLDTLIYGLLSALGVRVGEADIRVNAAHCGRAVLVY</sequence>
<keyword evidence="1" id="KW-0472">Membrane</keyword>
<dbReference type="Proteomes" id="UP001149009">
    <property type="component" value="Unassembled WGS sequence"/>
</dbReference>
<accession>A0A9X3B5Y9</accession>
<feature type="domain" description="Putative Flp pilus-assembly TadG-like N-terminal" evidence="3">
    <location>
        <begin position="20"/>
        <end position="66"/>
    </location>
</feature>
<evidence type="ECO:0000259" key="3">
    <source>
        <dbReference type="Pfam" id="PF13400"/>
    </source>
</evidence>
<reference evidence="4" key="1">
    <citation type="submission" date="2022-08" db="EMBL/GenBank/DDBJ databases">
        <title>Chelativorans sichuanense sp. nov., a paraffin oil-degrading bacterium isolated from a mixture of oil-based drill cuttings and paddy soil.</title>
        <authorList>
            <person name="Yu J."/>
            <person name="Liu H."/>
            <person name="Chen Q."/>
        </authorList>
    </citation>
    <scope>NUCLEOTIDE SEQUENCE</scope>
    <source>
        <strain evidence="4">SCAU 2101</strain>
    </source>
</reference>
<evidence type="ECO:0000313" key="5">
    <source>
        <dbReference type="Proteomes" id="UP001149009"/>
    </source>
</evidence>
<feature type="transmembrane region" description="Helical" evidence="1">
    <location>
        <begin position="21"/>
        <end position="41"/>
    </location>
</feature>
<evidence type="ECO:0000259" key="2">
    <source>
        <dbReference type="Pfam" id="PF09977"/>
    </source>
</evidence>
<dbReference type="Pfam" id="PF13400">
    <property type="entry name" value="Tad"/>
    <property type="match status" value="1"/>
</dbReference>
<dbReference type="Pfam" id="PF09977">
    <property type="entry name" value="Tad_C"/>
    <property type="match status" value="1"/>
</dbReference>
<dbReference type="EMBL" id="JAODNV010000005">
    <property type="protein sequence ID" value="MCT8989482.1"/>
    <property type="molecule type" value="Genomic_DNA"/>
</dbReference>
<organism evidence="4 5">
    <name type="scientific">Chelativorans petroleitrophicus</name>
    <dbReference type="NCBI Taxonomy" id="2975484"/>
    <lineage>
        <taxon>Bacteria</taxon>
        <taxon>Pseudomonadati</taxon>
        <taxon>Pseudomonadota</taxon>
        <taxon>Alphaproteobacteria</taxon>
        <taxon>Hyphomicrobiales</taxon>
        <taxon>Phyllobacteriaceae</taxon>
        <taxon>Chelativorans</taxon>
    </lineage>
</organism>
<protein>
    <submittedName>
        <fullName evidence="4">Pilus assembly protein TadG-related protein</fullName>
    </submittedName>
</protein>
<feature type="domain" description="DUF2134" evidence="2">
    <location>
        <begin position="88"/>
        <end position="166"/>
    </location>
</feature>
<keyword evidence="5" id="KW-1185">Reference proteome</keyword>
<proteinExistence type="predicted"/>
<evidence type="ECO:0000256" key="1">
    <source>
        <dbReference type="SAM" id="Phobius"/>
    </source>
</evidence>
<gene>
    <name evidence="4" type="ORF">NYR54_04100</name>
</gene>
<dbReference type="InterPro" id="IPR028087">
    <property type="entry name" value="Tad_N"/>
</dbReference>